<dbReference type="GO" id="GO:0007165">
    <property type="term" value="P:signal transduction"/>
    <property type="evidence" value="ECO:0007669"/>
    <property type="project" value="UniProtKB-KW"/>
</dbReference>
<dbReference type="PANTHER" id="PTHR24422">
    <property type="entry name" value="CHEMOTAXIS PROTEIN METHYLTRANSFERASE"/>
    <property type="match status" value="1"/>
</dbReference>
<evidence type="ECO:0000259" key="3">
    <source>
        <dbReference type="PROSITE" id="PS50112"/>
    </source>
</evidence>
<dbReference type="GO" id="GO:0006935">
    <property type="term" value="P:chemotaxis"/>
    <property type="evidence" value="ECO:0007669"/>
    <property type="project" value="InterPro"/>
</dbReference>
<dbReference type="Pfam" id="PF00015">
    <property type="entry name" value="MCPsignal"/>
    <property type="match status" value="1"/>
</dbReference>
<dbReference type="InterPro" id="IPR050903">
    <property type="entry name" value="Bact_Chemotaxis_MeTrfase"/>
</dbReference>
<evidence type="ECO:0000256" key="1">
    <source>
        <dbReference type="PROSITE-ProRule" id="PRU00284"/>
    </source>
</evidence>
<protein>
    <submittedName>
        <fullName evidence="5">PAS domain-containing protein</fullName>
    </submittedName>
</protein>
<dbReference type="InterPro" id="IPR004089">
    <property type="entry name" value="MCPsignal_dom"/>
</dbReference>
<feature type="domain" description="PAC" evidence="4">
    <location>
        <begin position="153"/>
        <end position="205"/>
    </location>
</feature>
<dbReference type="InterPro" id="IPR004090">
    <property type="entry name" value="Chemotax_Me-accpt_rcpt"/>
</dbReference>
<dbReference type="PROSITE" id="PS50113">
    <property type="entry name" value="PAC"/>
    <property type="match status" value="2"/>
</dbReference>
<dbReference type="InterPro" id="IPR001610">
    <property type="entry name" value="PAC"/>
</dbReference>
<feature type="domain" description="PAS" evidence="3">
    <location>
        <begin position="216"/>
        <end position="270"/>
    </location>
</feature>
<evidence type="ECO:0000313" key="6">
    <source>
        <dbReference type="Proteomes" id="UP000545606"/>
    </source>
</evidence>
<dbReference type="CDD" id="cd11386">
    <property type="entry name" value="MCP_signal"/>
    <property type="match status" value="1"/>
</dbReference>
<dbReference type="Pfam" id="PF13426">
    <property type="entry name" value="PAS_9"/>
    <property type="match status" value="1"/>
</dbReference>
<dbReference type="PRINTS" id="PR00260">
    <property type="entry name" value="CHEMTRNSDUCR"/>
</dbReference>
<dbReference type="SMART" id="SM00086">
    <property type="entry name" value="PAC"/>
    <property type="match status" value="2"/>
</dbReference>
<dbReference type="Proteomes" id="UP000545606">
    <property type="component" value="Unassembled WGS sequence"/>
</dbReference>
<dbReference type="GO" id="GO:0004888">
    <property type="term" value="F:transmembrane signaling receptor activity"/>
    <property type="evidence" value="ECO:0007669"/>
    <property type="project" value="InterPro"/>
</dbReference>
<dbReference type="Gene3D" id="1.10.287.950">
    <property type="entry name" value="Methyl-accepting chemotaxis protein"/>
    <property type="match status" value="1"/>
</dbReference>
<gene>
    <name evidence="5" type="ORF">H2Z84_17325</name>
</gene>
<dbReference type="PANTHER" id="PTHR24422:SF10">
    <property type="entry name" value="CHEMOTAXIS PROTEIN METHYLTRANSFERASE 2"/>
    <property type="match status" value="1"/>
</dbReference>
<dbReference type="InterPro" id="IPR000700">
    <property type="entry name" value="PAS-assoc_C"/>
</dbReference>
<feature type="domain" description="Methyl-accepting transducer" evidence="2">
    <location>
        <begin position="307"/>
        <end position="501"/>
    </location>
</feature>
<dbReference type="SUPFAM" id="SSF55785">
    <property type="entry name" value="PYP-like sensor domain (PAS domain)"/>
    <property type="match status" value="2"/>
</dbReference>
<feature type="domain" description="PAC" evidence="4">
    <location>
        <begin position="273"/>
        <end position="327"/>
    </location>
</feature>
<dbReference type="InterPro" id="IPR013655">
    <property type="entry name" value="PAS_fold_3"/>
</dbReference>
<reference evidence="5 6" key="1">
    <citation type="submission" date="2020-07" db="EMBL/GenBank/DDBJ databases">
        <title>Draft genome sequence of violacein-producing bacteria and related species.</title>
        <authorList>
            <person name="Wilson H.S."/>
            <person name="De Leon M.E."/>
        </authorList>
    </citation>
    <scope>NUCLEOTIDE SEQUENCE [LARGE SCALE GENOMIC DNA]</scope>
    <source>
        <strain evidence="5 6">HSC-21Su07</strain>
    </source>
</reference>
<dbReference type="InterPro" id="IPR035965">
    <property type="entry name" value="PAS-like_dom_sf"/>
</dbReference>
<dbReference type="SMART" id="SM00091">
    <property type="entry name" value="PAS"/>
    <property type="match status" value="2"/>
</dbReference>
<proteinExistence type="predicted"/>
<comment type="caution">
    <text evidence="5">The sequence shown here is derived from an EMBL/GenBank/DDBJ whole genome shotgun (WGS) entry which is preliminary data.</text>
</comment>
<dbReference type="GO" id="GO:0016020">
    <property type="term" value="C:membrane"/>
    <property type="evidence" value="ECO:0007669"/>
    <property type="project" value="InterPro"/>
</dbReference>
<dbReference type="AlphaFoldDB" id="A0A838YHF2"/>
<dbReference type="PROSITE" id="PS50112">
    <property type="entry name" value="PAS"/>
    <property type="match status" value="1"/>
</dbReference>
<dbReference type="CDD" id="cd00130">
    <property type="entry name" value="PAS"/>
    <property type="match status" value="2"/>
</dbReference>
<dbReference type="PROSITE" id="PS50111">
    <property type="entry name" value="CHEMOTAXIS_TRANSDUC_2"/>
    <property type="match status" value="1"/>
</dbReference>
<accession>A0A838YHF2</accession>
<dbReference type="EMBL" id="JACERN010000040">
    <property type="protein sequence ID" value="MBA4710134.1"/>
    <property type="molecule type" value="Genomic_DNA"/>
</dbReference>
<keyword evidence="6" id="KW-1185">Reference proteome</keyword>
<name>A0A838YHF2_9NEIS</name>
<evidence type="ECO:0000313" key="5">
    <source>
        <dbReference type="EMBL" id="MBA4710134.1"/>
    </source>
</evidence>
<dbReference type="InterPro" id="IPR000014">
    <property type="entry name" value="PAS"/>
</dbReference>
<organism evidence="5 6">
    <name type="scientific">Aquitalea aquatica</name>
    <dbReference type="NCBI Taxonomy" id="3044273"/>
    <lineage>
        <taxon>Bacteria</taxon>
        <taxon>Pseudomonadati</taxon>
        <taxon>Pseudomonadota</taxon>
        <taxon>Betaproteobacteria</taxon>
        <taxon>Neisseriales</taxon>
        <taxon>Chromobacteriaceae</taxon>
        <taxon>Aquitalea</taxon>
    </lineage>
</organism>
<sequence length="501" mass="54758">MPQHPPCAENTKPLMVEFSWIMEDISLTNLSISTKPQPQTQETPFAASTGCQQDYLTEKTMFNRKLHAQLEAQATINQELQGLLDAVSASTAIIRFDLDCKVVHANENFARTMGYASAAELQGLHHRSFCDAAYAGSREYSSFWDSLQRGQAFTGQIKRLKKDGTPVWLEASYNPIRDSAGKLIGFIKFASDVTDKVVAAQKNQAALNAIDRSMAVIEFQPDGTIISANANFLSTMGYGKEELIGRNHRQLCSNELVQSESYQRLWNNLRGGQFFAGRIVRIARDGSERWLEATYNPVFDNEGKVISIIKFATDVTEAMKRQQQERDSAVFAFNTSQQTRHWADEGVSSVQQAVHEIEDMAVDIGKAGDNVQQLGTNSERIGSIVQTIKDIADQTNLLALNAAIEAARAGEMGRGFAVVADEVRKLAERTSASTAEISQMVSSIQTSTGAAVDSMSVIGVKARSSVDNVGKVGDIITQIRSGADSVVTAIQQIASERGVNT</sequence>
<evidence type="ECO:0000259" key="4">
    <source>
        <dbReference type="PROSITE" id="PS50113"/>
    </source>
</evidence>
<dbReference type="NCBIfam" id="TIGR00229">
    <property type="entry name" value="sensory_box"/>
    <property type="match status" value="2"/>
</dbReference>
<dbReference type="Gene3D" id="3.30.450.20">
    <property type="entry name" value="PAS domain"/>
    <property type="match status" value="2"/>
</dbReference>
<evidence type="ECO:0000259" key="2">
    <source>
        <dbReference type="PROSITE" id="PS50111"/>
    </source>
</evidence>
<dbReference type="SUPFAM" id="SSF58104">
    <property type="entry name" value="Methyl-accepting chemotaxis protein (MCP) signaling domain"/>
    <property type="match status" value="1"/>
</dbReference>
<dbReference type="SMART" id="SM00283">
    <property type="entry name" value="MA"/>
    <property type="match status" value="1"/>
</dbReference>
<keyword evidence="1" id="KW-0807">Transducer</keyword>
<dbReference type="Pfam" id="PF08447">
    <property type="entry name" value="PAS_3"/>
    <property type="match status" value="1"/>
</dbReference>